<protein>
    <submittedName>
        <fullName evidence="2">Nuclear pore complex protein Nup136c</fullName>
    </submittedName>
</protein>
<dbReference type="GO" id="GO:0016973">
    <property type="term" value="P:poly(A)+ mRNA export from nucleus"/>
    <property type="evidence" value="ECO:0007669"/>
    <property type="project" value="TreeGrafter"/>
</dbReference>
<feature type="compositionally biased region" description="Basic residues" evidence="1">
    <location>
        <begin position="1457"/>
        <end position="1470"/>
    </location>
</feature>
<feature type="region of interest" description="Disordered" evidence="1">
    <location>
        <begin position="644"/>
        <end position="668"/>
    </location>
</feature>
<feature type="region of interest" description="Disordered" evidence="1">
    <location>
        <begin position="1"/>
        <end position="45"/>
    </location>
</feature>
<dbReference type="EMBL" id="AB897837">
    <property type="protein sequence ID" value="BAO49707.1"/>
    <property type="molecule type" value="mRNA"/>
</dbReference>
<feature type="compositionally biased region" description="Low complexity" evidence="1">
    <location>
        <begin position="1430"/>
        <end position="1439"/>
    </location>
</feature>
<dbReference type="PANTHER" id="PTHR33416:SF20">
    <property type="entry name" value="NUCLEAR PORE COMPLEX PROTEIN NUP1"/>
    <property type="match status" value="1"/>
</dbReference>
<evidence type="ECO:0000256" key="1">
    <source>
        <dbReference type="SAM" id="MobiDB-lite"/>
    </source>
</evidence>
<feature type="region of interest" description="Disordered" evidence="1">
    <location>
        <begin position="1359"/>
        <end position="1470"/>
    </location>
</feature>
<feature type="region of interest" description="Disordered" evidence="1">
    <location>
        <begin position="818"/>
        <end position="841"/>
    </location>
</feature>
<gene>
    <name evidence="2" type="primary">NbNup136c</name>
</gene>
<feature type="region of interest" description="Disordered" evidence="1">
    <location>
        <begin position="488"/>
        <end position="516"/>
    </location>
</feature>
<organism evidence="2">
    <name type="scientific">Nicotiana benthamiana</name>
    <dbReference type="NCBI Taxonomy" id="4100"/>
    <lineage>
        <taxon>Eukaryota</taxon>
        <taxon>Viridiplantae</taxon>
        <taxon>Streptophyta</taxon>
        <taxon>Embryophyta</taxon>
        <taxon>Tracheophyta</taxon>
        <taxon>Spermatophyta</taxon>
        <taxon>Magnoliopsida</taxon>
        <taxon>eudicotyledons</taxon>
        <taxon>Gunneridae</taxon>
        <taxon>Pentapetalae</taxon>
        <taxon>asterids</taxon>
        <taxon>lamiids</taxon>
        <taxon>Solanales</taxon>
        <taxon>Solanaceae</taxon>
        <taxon>Nicotianoideae</taxon>
        <taxon>Nicotianeae</taxon>
        <taxon>Nicotiana</taxon>
    </lineage>
</organism>
<feature type="region of interest" description="Disordered" evidence="1">
    <location>
        <begin position="360"/>
        <end position="386"/>
    </location>
</feature>
<feature type="compositionally biased region" description="Low complexity" evidence="1">
    <location>
        <begin position="827"/>
        <end position="836"/>
    </location>
</feature>
<feature type="compositionally biased region" description="Polar residues" evidence="1">
    <location>
        <begin position="1411"/>
        <end position="1429"/>
    </location>
</feature>
<feature type="compositionally biased region" description="Polar residues" evidence="1">
    <location>
        <begin position="365"/>
        <end position="374"/>
    </location>
</feature>
<feature type="region of interest" description="Disordered" evidence="1">
    <location>
        <begin position="765"/>
        <end position="787"/>
    </location>
</feature>
<feature type="compositionally biased region" description="Low complexity" evidence="1">
    <location>
        <begin position="772"/>
        <end position="786"/>
    </location>
</feature>
<dbReference type="GO" id="GO:0071763">
    <property type="term" value="P:nuclear membrane organization"/>
    <property type="evidence" value="ECO:0007669"/>
    <property type="project" value="TreeGrafter"/>
</dbReference>
<reference evidence="2" key="1">
    <citation type="submission" date="2013-12" db="EMBL/GenBank/DDBJ databases">
        <title>Nucleoporin 75, a component of nuclear pore complex, is involved in the MAPK-mediated production of ethylene leading to the accumulation of phytoalexin for the resistance of Nicotiana benthamiana to Phytophthora infestans.</title>
        <authorList>
            <person name="Ohtsu M."/>
            <person name="Shibata Y."/>
            <person name="Ojika M."/>
            <person name="Tamura K."/>
            <person name="Nishimura I."/>
            <person name="Mori H."/>
            <person name="Kawakita K."/>
            <person name="Takemoto D."/>
        </authorList>
    </citation>
    <scope>NUCLEOTIDE SEQUENCE</scope>
</reference>
<feature type="compositionally biased region" description="Polar residues" evidence="1">
    <location>
        <begin position="1362"/>
        <end position="1383"/>
    </location>
</feature>
<dbReference type="GO" id="GO:0005635">
    <property type="term" value="C:nuclear envelope"/>
    <property type="evidence" value="ECO:0007669"/>
    <property type="project" value="TreeGrafter"/>
</dbReference>
<evidence type="ECO:0000313" key="2">
    <source>
        <dbReference type="EMBL" id="BAO49707.1"/>
    </source>
</evidence>
<proteinExistence type="evidence at transcript level"/>
<accession>W6JJB1</accession>
<feature type="region of interest" description="Disordered" evidence="1">
    <location>
        <begin position="704"/>
        <end position="730"/>
    </location>
</feature>
<feature type="region of interest" description="Disordered" evidence="1">
    <location>
        <begin position="921"/>
        <end position="943"/>
    </location>
</feature>
<feature type="compositionally biased region" description="Polar residues" evidence="1">
    <location>
        <begin position="496"/>
        <end position="516"/>
    </location>
</feature>
<feature type="region of interest" description="Disordered" evidence="1">
    <location>
        <begin position="580"/>
        <end position="599"/>
    </location>
</feature>
<dbReference type="PANTHER" id="PTHR33416">
    <property type="entry name" value="NUCLEAR PORE COMPLEX PROTEIN NUP1"/>
    <property type="match status" value="1"/>
</dbReference>
<feature type="compositionally biased region" description="Basic and acidic residues" evidence="1">
    <location>
        <begin position="583"/>
        <end position="598"/>
    </location>
</feature>
<name>W6JJB1_NICBE</name>
<sequence>MSAAGSGGTATSSAYEGAGGGAGGKFRKRPFLKNQTTPYDRPPTALRNPSWLTKLVVDPATKLITSGAQRFFSSLFRKRLLPPPTALPLPPPEARQEPEHLLQESCPNDHAGAVVVTGHEICNSVCSSEGSAFSELEQLLTQKTFTRAEIDRLTELLHSKTVDISVGNDKRAESIQYRPLANNSGSLLEKNRDEKVISDAAVGTPATSSRVPKGDVASPAELAKVCMDTMPSKMSSSILSSQSQVVRVDTPLLKNIAYSQNLPITSVRTKTAGLVGLRANGFIAPRSRGRSAIYNMARAPYSRIRQTDGQMASSSTCNAYSRPSLSESVLEHDGYLGSKQPLKRSSSVLEDDLGSVGLMRRTRQKPNLLSNGVSRPSPGPEAGVASSSVVYQEVSKVVGDNNVPTRYAHIPSKSSETAAKILDHLEYLTPKEKLSESKQVAGKDKTPKKLTRNMLYGQALKSLESLDSPKLLHSAQDNSHKLENLSKAFPNDAHDSSLQQGKIEQNGQRRSISESTVLRKNDAECSLEDAQHAQLVLENADSLDKTSAAQPQKKQAFRMSAHEDFFELDEDINFDESASQVAEGRDKMGTSDAEKKSLSTDGALNKPAAFIETKATLGILNKRNDMEAPDAAVISVNSTSFLPSANSLSPEVVPPSFGSNKSKEPSVDKVPALLFSSSPPLTGLEPESSSSLCNPPFGLASGPLELFESDNSQKHGKSNGKLEALSSGLSPSTSFAAPSSTSSFSNGQFAPSPAMSATSLLASRNVPKDVQSGSSSEGAPSTSISTAVGSTAGNSITSGSFLFSSTAASSVSTKPSIKFGLSEGPPTVSTLSTTSSADNTDLKTKATNFGNLSSTSPFSGSSFASTSPGNNILGFSSPGMSTDNTASIQSQSSVFSTGGQSLVSARTSLAGSDNARVSQTVPSHFLSSTSSPEVRNSGMTSFSSVGSASSNTGIVSAASSDGSPAGSSTAAAGKFSIVASSPASSTSGNSVGPSSGTTQLAFTFGASPAVSAAVTTALATSSNATSGVFMFGVNSSSSSTNAANTSTHCSPGTFNFGGSSSASLLNNVSTSNGATPGVFSFGGGSSASSANTISTSASATPGVFSFGGGSSASSTSTVSNSTGTTPGVFSFGGNSSASANTVSTSNGATPGVFSFGGSSSASSANTVSTSTGATPGVFSFSGSSSASSANTVSTSTGATPGIFSFGGSSSASSTNAVGTSTSSTTGIFSFGGSSSASLTDAIKASTTASPGVFSFGGSSSVPSTNAVNASSTVSPNPFAFGATSASSQTSSSAGIFGSSLQPPKLQPGFSFSSSTPSGFTFGASSSFNAPSTTAVVFGSAPSTPSAPAFSFGSTSPTVSSSQPIFGNSTPFTAPPVNNGQMSMEDSMAEDPAISFGQPSDSPSPGGFMFGSTPSPFQFGGQQSNAAAQNPSPFAASNSFGAGGSFSLGSSGPDKSGRRIVKPNRNKNRRK</sequence>